<protein>
    <submittedName>
        <fullName evidence="17">Integrin alpha-PS1</fullName>
    </submittedName>
</protein>
<evidence type="ECO:0000256" key="8">
    <source>
        <dbReference type="ARBA" id="ARBA00023037"/>
    </source>
</evidence>
<dbReference type="Gene3D" id="2.130.10.130">
    <property type="entry name" value="Integrin alpha, N-terminal"/>
    <property type="match status" value="1"/>
</dbReference>
<dbReference type="InterPro" id="IPR048286">
    <property type="entry name" value="Integrin_alpha_Ig-like_3"/>
</dbReference>
<sequence length="1115" mass="124020">QFKQVQMVSPRLGHLWTLVWFWCASQVWCFNFDTRLPIIKRGAHGTYFGFSVAQHIISQDNPSPKIENSVLLVGAPLDQNAQPQTNRSGALWRCPLTTLNYDCQQVITDGKRDADGDYELTNIDNNHLRPPQKDEIKDGQWLGVTVRTQGQGGKVLVCAHRYIRTVSECTLDTCRWGRGLCYTLTNELDLDQVLEPCKGRPTERGHEQYGYCQAGTSGMLLNDDAIVGAPGPYTWRGTVYVQSVSDNFLDRDQTMYYSPHIDDQTPIDKYSYLGMAVTAADFFGNGIAYAAGAPRSDGTGQVILFNRKLAVTMMTTQMVLSGDMYTSNFGYELATADVNGDKLPDLIVGAPNYFDKNQGGAIYVYLNSKNPCSLKCSQPLKITGQPESRFGISITNLGDINKDGFEDIAVGAPYEGHGVIYIYLGSKNGTIPEPSQTIRGEDYNIETFGYSLSGGTDLDFNGYPDLLVGAFDSSAAILFRTRPIIWITTNVGPQSALKKIDPTSRGCSNKDLACFKFQACVSIQSILEGGKLKAGSGGLTLNCTLQADITRRLPRVFIENDSPQSKPSTVHSTITLEIDPDTLELKPYCHDHTVYIKEDTKDIQTAISMRLSYSIIQEPPKPIKAGAELPKMDHYPILNQQQADKVFQATFLKDCGENDICESQLNINADLDLPFAHTKDKKDTNRYDLVLGEYKEIQLNVTVHNLQESAYEAELHITHSPALSYIAAVKGPTLFQPDEEVPGSSKRYLGRCERFPENNLVICPLGNPLQRNRGVNVSLRFEPLREADEVPDVNFTLKAKTTSHLVDPQDDVVLVANVIRKADLKLRGSVRPEEVLYGGQVRGESEMKYKDQPGTRLRHTYEVVNDGPWHVNNLELHVEWPFQVANNKPLGKWLLYMDDEPAIEAEEGGVCDTSEGQVNPLHLRDRHSQALPEFTSNTTGAGQVASSLRRARRDVEMIVKKGPDNIVHMNCRAKTAKCFKFRCIVYKLQKGQSATVTIKARLWNSTLVEDYPRVKAVHIASNAKLFTPTPNVIITSEPSDIEARAVTIAKGGGFAEQQASDGVELWMILLGVVAGLLLLLLIALLFWKCGFFKRTRPDPTLSGNLEKHTDDYHDY</sequence>
<dbReference type="InterPro" id="IPR048285">
    <property type="entry name" value="Integrin_alpha_Ig-like_2"/>
</dbReference>
<evidence type="ECO:0000259" key="16">
    <source>
        <dbReference type="Pfam" id="PF20806"/>
    </source>
</evidence>
<feature type="non-terminal residue" evidence="17">
    <location>
        <position position="1"/>
    </location>
</feature>
<dbReference type="InterPro" id="IPR013649">
    <property type="entry name" value="Integrin_alpha_Ig-like_1"/>
</dbReference>
<keyword evidence="3 13" id="KW-0812">Transmembrane</keyword>
<dbReference type="SMART" id="SM00191">
    <property type="entry name" value="Int_alpha"/>
    <property type="match status" value="5"/>
</dbReference>
<dbReference type="Gene3D" id="1.20.5.930">
    <property type="entry name" value="Bicelle-embedded integrin alpha(iib) transmembrane segment"/>
    <property type="match status" value="1"/>
</dbReference>
<evidence type="ECO:0000256" key="7">
    <source>
        <dbReference type="ARBA" id="ARBA00022989"/>
    </source>
</evidence>
<evidence type="ECO:0000256" key="10">
    <source>
        <dbReference type="ARBA" id="ARBA00023170"/>
    </source>
</evidence>
<feature type="repeat" description="FG-GAP" evidence="12">
    <location>
        <begin position="433"/>
        <end position="496"/>
    </location>
</feature>
<dbReference type="Gene3D" id="2.60.40.1530">
    <property type="entry name" value="ntegrin, alpha v. Chain A, domain 4"/>
    <property type="match status" value="1"/>
</dbReference>
<feature type="repeat" description="FG-GAP" evidence="12">
    <location>
        <begin position="377"/>
        <end position="432"/>
    </location>
</feature>
<dbReference type="GO" id="GO:0033627">
    <property type="term" value="P:cell adhesion mediated by integrin"/>
    <property type="evidence" value="ECO:0007669"/>
    <property type="project" value="TreeGrafter"/>
</dbReference>
<keyword evidence="7 13" id="KW-1133">Transmembrane helix</keyword>
<dbReference type="InterPro" id="IPR013519">
    <property type="entry name" value="Int_alpha_beta-p"/>
</dbReference>
<keyword evidence="4" id="KW-0732">Signal</keyword>
<evidence type="ECO:0000256" key="4">
    <source>
        <dbReference type="ARBA" id="ARBA00022729"/>
    </source>
</evidence>
<dbReference type="GO" id="GO:0007229">
    <property type="term" value="P:integrin-mediated signaling pathway"/>
    <property type="evidence" value="ECO:0007669"/>
    <property type="project" value="UniProtKB-KW"/>
</dbReference>
<dbReference type="GO" id="GO:0048513">
    <property type="term" value="P:animal organ development"/>
    <property type="evidence" value="ECO:0007669"/>
    <property type="project" value="UniProtKB-ARBA"/>
</dbReference>
<evidence type="ECO:0000256" key="11">
    <source>
        <dbReference type="ARBA" id="ARBA00023180"/>
    </source>
</evidence>
<evidence type="ECO:0000256" key="6">
    <source>
        <dbReference type="ARBA" id="ARBA00022889"/>
    </source>
</evidence>
<keyword evidence="11" id="KW-0325">Glycoprotein</keyword>
<accession>A0A146L9B9</accession>
<evidence type="ECO:0000256" key="1">
    <source>
        <dbReference type="ARBA" id="ARBA00004479"/>
    </source>
</evidence>
<name>A0A146L9B9_LYGHE</name>
<organism evidence="17">
    <name type="scientific">Lygus hesperus</name>
    <name type="common">Western plant bug</name>
    <dbReference type="NCBI Taxonomy" id="30085"/>
    <lineage>
        <taxon>Eukaryota</taxon>
        <taxon>Metazoa</taxon>
        <taxon>Ecdysozoa</taxon>
        <taxon>Arthropoda</taxon>
        <taxon>Hexapoda</taxon>
        <taxon>Insecta</taxon>
        <taxon>Pterygota</taxon>
        <taxon>Neoptera</taxon>
        <taxon>Paraneoptera</taxon>
        <taxon>Hemiptera</taxon>
        <taxon>Heteroptera</taxon>
        <taxon>Panheteroptera</taxon>
        <taxon>Cimicomorpha</taxon>
        <taxon>Miridae</taxon>
        <taxon>Mirini</taxon>
        <taxon>Lygus</taxon>
    </lineage>
</organism>
<keyword evidence="5" id="KW-0677">Repeat</keyword>
<evidence type="ECO:0000256" key="2">
    <source>
        <dbReference type="ARBA" id="ARBA00008054"/>
    </source>
</evidence>
<evidence type="ECO:0000259" key="14">
    <source>
        <dbReference type="Pfam" id="PF08441"/>
    </source>
</evidence>
<evidence type="ECO:0000256" key="3">
    <source>
        <dbReference type="ARBA" id="ARBA00022692"/>
    </source>
</evidence>
<gene>
    <name evidence="17" type="primary">mew_2</name>
    <name evidence="17" type="ORF">g.83739</name>
</gene>
<feature type="domain" description="Integrin alpha second immunoglobulin-like" evidence="15">
    <location>
        <begin position="655"/>
        <end position="816"/>
    </location>
</feature>
<keyword evidence="10 13" id="KW-0675">Receptor</keyword>
<dbReference type="GO" id="GO:0008305">
    <property type="term" value="C:integrin complex"/>
    <property type="evidence" value="ECO:0007669"/>
    <property type="project" value="InterPro"/>
</dbReference>
<dbReference type="GO" id="GO:0007157">
    <property type="term" value="P:heterophilic cell-cell adhesion via plasma membrane cell adhesion molecules"/>
    <property type="evidence" value="ECO:0007669"/>
    <property type="project" value="UniProtKB-ARBA"/>
</dbReference>
<keyword evidence="6 13" id="KW-0130">Cell adhesion</keyword>
<evidence type="ECO:0000256" key="5">
    <source>
        <dbReference type="ARBA" id="ARBA00022737"/>
    </source>
</evidence>
<dbReference type="GO" id="GO:0009897">
    <property type="term" value="C:external side of plasma membrane"/>
    <property type="evidence" value="ECO:0007669"/>
    <property type="project" value="TreeGrafter"/>
</dbReference>
<dbReference type="Gene3D" id="2.60.40.1460">
    <property type="entry name" value="Integrin domains. Chain A, domain 2"/>
    <property type="match status" value="1"/>
</dbReference>
<reference evidence="17" key="1">
    <citation type="journal article" date="2016" name="Gigascience">
        <title>De novo construction of an expanded transcriptome assembly for the western tarnished plant bug, Lygus hesperus.</title>
        <authorList>
            <person name="Tassone E.E."/>
            <person name="Geib S.M."/>
            <person name="Hall B."/>
            <person name="Fabrick J.A."/>
            <person name="Brent C.S."/>
            <person name="Hull J.J."/>
        </authorList>
    </citation>
    <scope>NUCLEOTIDE SEQUENCE</scope>
</reference>
<dbReference type="GO" id="GO:0005178">
    <property type="term" value="F:integrin binding"/>
    <property type="evidence" value="ECO:0007669"/>
    <property type="project" value="TreeGrafter"/>
</dbReference>
<dbReference type="Pfam" id="PF08441">
    <property type="entry name" value="Integrin_A_Ig_1"/>
    <property type="match status" value="1"/>
</dbReference>
<keyword evidence="8 13" id="KW-0401">Integrin</keyword>
<dbReference type="PROSITE" id="PS00242">
    <property type="entry name" value="INTEGRIN_ALPHA"/>
    <property type="match status" value="1"/>
</dbReference>
<keyword evidence="9 13" id="KW-0472">Membrane</keyword>
<evidence type="ECO:0000256" key="13">
    <source>
        <dbReference type="RuleBase" id="RU003762"/>
    </source>
</evidence>
<dbReference type="InterPro" id="IPR032695">
    <property type="entry name" value="Integrin_dom_sf"/>
</dbReference>
<evidence type="ECO:0000313" key="17">
    <source>
        <dbReference type="EMBL" id="JAQ03717.1"/>
    </source>
</evidence>
<dbReference type="Pfam" id="PF20805">
    <property type="entry name" value="Integrin_A_Ig_2"/>
    <property type="match status" value="1"/>
</dbReference>
<dbReference type="InterPro" id="IPR018184">
    <property type="entry name" value="Integrin_alpha_C_CS"/>
</dbReference>
<proteinExistence type="inferred from homology"/>
<dbReference type="EMBL" id="GDHC01014912">
    <property type="protein sequence ID" value="JAQ03717.1"/>
    <property type="molecule type" value="Transcribed_RNA"/>
</dbReference>
<dbReference type="Gene3D" id="2.60.40.1510">
    <property type="entry name" value="ntegrin, alpha v. Chain A, domain 3"/>
    <property type="match status" value="1"/>
</dbReference>
<comment type="similarity">
    <text evidence="2 13">Belongs to the integrin alpha chain family.</text>
</comment>
<comment type="subcellular location">
    <subcellularLocation>
        <location evidence="1 13">Membrane</location>
        <topology evidence="1 13">Single-pass type I membrane protein</topology>
    </subcellularLocation>
</comment>
<feature type="repeat" description="FG-GAP" evidence="12">
    <location>
        <begin position="200"/>
        <end position="251"/>
    </location>
</feature>
<evidence type="ECO:0000256" key="12">
    <source>
        <dbReference type="PROSITE-ProRule" id="PRU00803"/>
    </source>
</evidence>
<dbReference type="InterPro" id="IPR013517">
    <property type="entry name" value="FG-GAP"/>
</dbReference>
<evidence type="ECO:0000259" key="15">
    <source>
        <dbReference type="Pfam" id="PF20805"/>
    </source>
</evidence>
<dbReference type="InterPro" id="IPR028994">
    <property type="entry name" value="Integrin_alpha_N"/>
</dbReference>
<feature type="domain" description="Integrin alpha third immunoglobulin-like" evidence="16">
    <location>
        <begin position="824"/>
        <end position="1030"/>
    </location>
</feature>
<dbReference type="SUPFAM" id="SSF69318">
    <property type="entry name" value="Integrin alpha N-terminal domain"/>
    <property type="match status" value="1"/>
</dbReference>
<dbReference type="PROSITE" id="PS51470">
    <property type="entry name" value="FG_GAP"/>
    <property type="match status" value="5"/>
</dbReference>
<dbReference type="PANTHER" id="PTHR23220:SF122">
    <property type="entry name" value="INTEGRIN ALPHA-PS1"/>
    <property type="match status" value="1"/>
</dbReference>
<dbReference type="SUPFAM" id="SSF69179">
    <property type="entry name" value="Integrin domains"/>
    <property type="match status" value="3"/>
</dbReference>
<dbReference type="Pfam" id="PF20806">
    <property type="entry name" value="Integrin_A_Ig_3"/>
    <property type="match status" value="1"/>
</dbReference>
<feature type="transmembrane region" description="Helical" evidence="13">
    <location>
        <begin position="1065"/>
        <end position="1087"/>
    </location>
</feature>
<dbReference type="AlphaFoldDB" id="A0A146L9B9"/>
<dbReference type="InterPro" id="IPR000413">
    <property type="entry name" value="Integrin_alpha"/>
</dbReference>
<feature type="repeat" description="FG-GAP" evidence="12">
    <location>
        <begin position="315"/>
        <end position="374"/>
    </location>
</feature>
<feature type="domain" description="Integrin alpha first immunoglubulin-like" evidence="14">
    <location>
        <begin position="481"/>
        <end position="654"/>
    </location>
</feature>
<feature type="repeat" description="FG-GAP" evidence="12">
    <location>
        <begin position="34"/>
        <end position="103"/>
    </location>
</feature>
<dbReference type="Pfam" id="PF01839">
    <property type="entry name" value="FG-GAP"/>
    <property type="match status" value="2"/>
</dbReference>
<evidence type="ECO:0000256" key="9">
    <source>
        <dbReference type="ARBA" id="ARBA00023136"/>
    </source>
</evidence>
<dbReference type="PANTHER" id="PTHR23220">
    <property type="entry name" value="INTEGRIN ALPHA"/>
    <property type="match status" value="1"/>
</dbReference>
<dbReference type="GO" id="GO:0007160">
    <property type="term" value="P:cell-matrix adhesion"/>
    <property type="evidence" value="ECO:0007669"/>
    <property type="project" value="TreeGrafter"/>
</dbReference>
<dbReference type="PRINTS" id="PR01185">
    <property type="entry name" value="INTEGRINA"/>
</dbReference>